<dbReference type="STRING" id="287098.SAMN05421665_1760"/>
<feature type="region of interest" description="Disordered" evidence="1">
    <location>
        <begin position="128"/>
        <end position="151"/>
    </location>
</feature>
<dbReference type="EMBL" id="FTPR01000001">
    <property type="protein sequence ID" value="SIT83959.1"/>
    <property type="molecule type" value="Genomic_DNA"/>
</dbReference>
<dbReference type="Proteomes" id="UP000186997">
    <property type="component" value="Unassembled WGS sequence"/>
</dbReference>
<dbReference type="InterPro" id="IPR037053">
    <property type="entry name" value="Phage_tail_collar_dom_sf"/>
</dbReference>
<keyword evidence="4" id="KW-1185">Reference proteome</keyword>
<dbReference type="InterPro" id="IPR011083">
    <property type="entry name" value="Phage_tail_collar_dom"/>
</dbReference>
<feature type="domain" description="Phage tail collar" evidence="2">
    <location>
        <begin position="7"/>
        <end position="62"/>
    </location>
</feature>
<name>A0A1R3X044_9RHOB</name>
<reference evidence="4" key="1">
    <citation type="submission" date="2017-01" db="EMBL/GenBank/DDBJ databases">
        <authorList>
            <person name="Varghese N."/>
            <person name="Submissions S."/>
        </authorList>
    </citation>
    <scope>NUCLEOTIDE SEQUENCE [LARGE SCALE GENOMIC DNA]</scope>
    <source>
        <strain evidence="4">DSM 29591</strain>
    </source>
</reference>
<dbReference type="Pfam" id="PF07484">
    <property type="entry name" value="Collar"/>
    <property type="match status" value="1"/>
</dbReference>
<proteinExistence type="predicted"/>
<evidence type="ECO:0000259" key="2">
    <source>
        <dbReference type="Pfam" id="PF07484"/>
    </source>
</evidence>
<evidence type="ECO:0000313" key="4">
    <source>
        <dbReference type="Proteomes" id="UP000186997"/>
    </source>
</evidence>
<accession>A0A1R3X044</accession>
<gene>
    <name evidence="3" type="ORF">SAMN05421665_1760</name>
</gene>
<protein>
    <submittedName>
        <fullName evidence="3">Microcystin-dependent protein</fullName>
    </submittedName>
</protein>
<dbReference type="SUPFAM" id="SSF88874">
    <property type="entry name" value="Receptor-binding domain of short tail fibre protein gp12"/>
    <property type="match status" value="1"/>
</dbReference>
<dbReference type="AlphaFoldDB" id="A0A1R3X044"/>
<evidence type="ECO:0000313" key="3">
    <source>
        <dbReference type="EMBL" id="SIT83959.1"/>
    </source>
</evidence>
<organism evidence="3 4">
    <name type="scientific">Yoonia rosea</name>
    <dbReference type="NCBI Taxonomy" id="287098"/>
    <lineage>
        <taxon>Bacteria</taxon>
        <taxon>Pseudomonadati</taxon>
        <taxon>Pseudomonadota</taxon>
        <taxon>Alphaproteobacteria</taxon>
        <taxon>Rhodobacterales</taxon>
        <taxon>Paracoccaceae</taxon>
        <taxon>Yoonia</taxon>
    </lineage>
</organism>
<dbReference type="Gene3D" id="3.90.1340.10">
    <property type="entry name" value="Phage tail collar domain"/>
    <property type="match status" value="1"/>
</dbReference>
<evidence type="ECO:0000256" key="1">
    <source>
        <dbReference type="SAM" id="MobiDB-lite"/>
    </source>
</evidence>
<sequence length="175" mass="18617">MEPFLAQIILFGGNFAPRGWAFCDGQLLPISSNTALFSILGTEFGGDGRNTFALPDLRGRVPMHAGAGPGLTPRRIGDRVGLENVALVASQLPPHSHEMLVASAAAANNRAADDAIGRSDIYVNNDMSDETTQPSIALNDRTIGSTGDGQRHENMQPTLCINYIIALQGLFPSRS</sequence>